<protein>
    <submittedName>
        <fullName evidence="2">Uncharacterized protein</fullName>
    </submittedName>
</protein>
<name>A0A934VTA0_9BACT</name>
<dbReference type="EMBL" id="JAENIJ010000003">
    <property type="protein sequence ID" value="MBK1881272.1"/>
    <property type="molecule type" value="Genomic_DNA"/>
</dbReference>
<reference evidence="2" key="1">
    <citation type="submission" date="2021-01" db="EMBL/GenBank/DDBJ databases">
        <title>Modified the classification status of verrucomicrobia.</title>
        <authorList>
            <person name="Feng X."/>
        </authorList>
    </citation>
    <scope>NUCLEOTIDE SEQUENCE</scope>
    <source>
        <strain evidence="2">KCTC 22041</strain>
    </source>
</reference>
<keyword evidence="3" id="KW-1185">Reference proteome</keyword>
<evidence type="ECO:0000313" key="3">
    <source>
        <dbReference type="Proteomes" id="UP000603141"/>
    </source>
</evidence>
<keyword evidence="1" id="KW-1133">Transmembrane helix</keyword>
<gene>
    <name evidence="2" type="ORF">JIN85_02530</name>
</gene>
<sequence length="68" mass="7307">MPRKTKSFLQGGLGCLLFFFILAGLALALGGRVRADLPGVLALFVIGGLLGLLANWFYQKGKKDQNPD</sequence>
<comment type="caution">
    <text evidence="2">The sequence shown here is derived from an EMBL/GenBank/DDBJ whole genome shotgun (WGS) entry which is preliminary data.</text>
</comment>
<keyword evidence="1" id="KW-0812">Transmembrane</keyword>
<dbReference type="Proteomes" id="UP000603141">
    <property type="component" value="Unassembled WGS sequence"/>
</dbReference>
<accession>A0A934VTA0</accession>
<dbReference type="AlphaFoldDB" id="A0A934VTA0"/>
<feature type="transmembrane region" description="Helical" evidence="1">
    <location>
        <begin position="38"/>
        <end position="58"/>
    </location>
</feature>
<evidence type="ECO:0000313" key="2">
    <source>
        <dbReference type="EMBL" id="MBK1881272.1"/>
    </source>
</evidence>
<keyword evidence="1" id="KW-0472">Membrane</keyword>
<dbReference type="RefSeq" id="WP_200267324.1">
    <property type="nucleotide sequence ID" value="NZ_JAENIJ010000003.1"/>
</dbReference>
<proteinExistence type="predicted"/>
<organism evidence="2 3">
    <name type="scientific">Luteolibacter pohnpeiensis</name>
    <dbReference type="NCBI Taxonomy" id="454153"/>
    <lineage>
        <taxon>Bacteria</taxon>
        <taxon>Pseudomonadati</taxon>
        <taxon>Verrucomicrobiota</taxon>
        <taxon>Verrucomicrobiia</taxon>
        <taxon>Verrucomicrobiales</taxon>
        <taxon>Verrucomicrobiaceae</taxon>
        <taxon>Luteolibacter</taxon>
    </lineage>
</organism>
<evidence type="ECO:0000256" key="1">
    <source>
        <dbReference type="SAM" id="Phobius"/>
    </source>
</evidence>